<dbReference type="OrthoDB" id="114222at2759"/>
<evidence type="ECO:0000313" key="7">
    <source>
        <dbReference type="EMBL" id="KAE9288100.1"/>
    </source>
</evidence>
<dbReference type="AlphaFoldDB" id="A0A6A3E037"/>
<dbReference type="Proteomes" id="UP000486351">
    <property type="component" value="Unassembled WGS sequence"/>
</dbReference>
<dbReference type="EMBL" id="QXGD01001879">
    <property type="protein sequence ID" value="KAE9197368.1"/>
    <property type="molecule type" value="Genomic_DNA"/>
</dbReference>
<proteinExistence type="predicted"/>
<sequence length="191" mass="20974">MSKKMFKVMPLSAVRGGEAHSAIDAMNNAILLEDVLKRNGEEHLLNKIMELAIHVEDDPPVIFDWQNVEVFVQNIQAAQTQAVALGGLPLPANPLSLPAAANVQDFKEAVLEYARVQGASDRLDTTCLPCSQGQYGQVTSMLTRLDLNPWTQRIIAVGMPNALPIARIYVPRPRSNTLDRALPQIPNSLWG</sequence>
<dbReference type="EMBL" id="QXGB01001853">
    <property type="protein sequence ID" value="KAE9184664.1"/>
    <property type="molecule type" value="Genomic_DNA"/>
</dbReference>
<evidence type="ECO:0000313" key="3">
    <source>
        <dbReference type="EMBL" id="KAE9109510.1"/>
    </source>
</evidence>
<keyword evidence="10" id="KW-1185">Reference proteome</keyword>
<evidence type="ECO:0000313" key="10">
    <source>
        <dbReference type="Proteomes" id="UP000433483"/>
    </source>
</evidence>
<dbReference type="Proteomes" id="UP000476176">
    <property type="component" value="Unassembled WGS sequence"/>
</dbReference>
<reference evidence="9 10" key="1">
    <citation type="submission" date="2018-08" db="EMBL/GenBank/DDBJ databases">
        <title>Genomic investigation of the strawberry pathogen Phytophthora fragariae indicates pathogenicity is determined by transcriptional variation in three key races.</title>
        <authorList>
            <person name="Adams T.M."/>
            <person name="Armitage A.D."/>
            <person name="Sobczyk M.K."/>
            <person name="Bates H.J."/>
            <person name="Dunwell J.M."/>
            <person name="Nellist C.F."/>
            <person name="Harrison R.J."/>
        </authorList>
    </citation>
    <scope>NUCLEOTIDE SEQUENCE [LARGE SCALE GENOMIC DNA]</scope>
    <source>
        <strain evidence="7 11">A4</strain>
        <strain evidence="6 12">BC-1</strain>
        <strain evidence="5 15">BC-23</strain>
        <strain evidence="4 10">NOV-27</strain>
        <strain evidence="3 13">NOV-5</strain>
        <strain evidence="2 14">NOV-71</strain>
        <strain evidence="8 16">NOV-77</strain>
        <strain evidence="1 9">NOV-9</strain>
    </source>
</reference>
<evidence type="ECO:0000313" key="13">
    <source>
        <dbReference type="Proteomes" id="UP000440732"/>
    </source>
</evidence>
<comment type="caution">
    <text evidence="1">The sequence shown here is derived from an EMBL/GenBank/DDBJ whole genome shotgun (WGS) entry which is preliminary data.</text>
</comment>
<gene>
    <name evidence="7" type="ORF">PF001_g20678</name>
    <name evidence="6" type="ORF">PF002_g22773</name>
    <name evidence="5" type="ORF">PF004_g20435</name>
    <name evidence="4" type="ORF">PF005_g21585</name>
    <name evidence="3" type="ORF">PF006_g20658</name>
    <name evidence="2" type="ORF">PF007_g21672</name>
    <name evidence="8" type="ORF">PF008_g25035</name>
    <name evidence="1" type="ORF">PF009_g22548</name>
</gene>
<evidence type="ECO:0000313" key="2">
    <source>
        <dbReference type="EMBL" id="KAE9084024.1"/>
    </source>
</evidence>
<evidence type="ECO:0000313" key="11">
    <source>
        <dbReference type="Proteomes" id="UP000437068"/>
    </source>
</evidence>
<dbReference type="Proteomes" id="UP000441208">
    <property type="component" value="Unassembled WGS sequence"/>
</dbReference>
<accession>A0A6A3E037</accession>
<evidence type="ECO:0000313" key="9">
    <source>
        <dbReference type="Proteomes" id="UP000429523"/>
    </source>
</evidence>
<dbReference type="EMBL" id="QXGE01001803">
    <property type="protein sequence ID" value="KAE9288100.1"/>
    <property type="molecule type" value="Genomic_DNA"/>
</dbReference>
<name>A0A6A3E037_9STRA</name>
<evidence type="ECO:0000313" key="8">
    <source>
        <dbReference type="EMBL" id="KAE9292544.1"/>
    </source>
</evidence>
<dbReference type="Proteomes" id="UP000437068">
    <property type="component" value="Unassembled WGS sequence"/>
</dbReference>
<dbReference type="Proteomes" id="UP000429523">
    <property type="component" value="Unassembled WGS sequence"/>
</dbReference>
<evidence type="ECO:0000313" key="4">
    <source>
        <dbReference type="EMBL" id="KAE9184664.1"/>
    </source>
</evidence>
<evidence type="ECO:0000313" key="15">
    <source>
        <dbReference type="Proteomes" id="UP000476176"/>
    </source>
</evidence>
<organism evidence="1 9">
    <name type="scientific">Phytophthora fragariae</name>
    <dbReference type="NCBI Taxonomy" id="53985"/>
    <lineage>
        <taxon>Eukaryota</taxon>
        <taxon>Sar</taxon>
        <taxon>Stramenopiles</taxon>
        <taxon>Oomycota</taxon>
        <taxon>Peronosporomycetes</taxon>
        <taxon>Peronosporales</taxon>
        <taxon>Peronosporaceae</taxon>
        <taxon>Phytophthora</taxon>
    </lineage>
</organism>
<evidence type="ECO:0000313" key="14">
    <source>
        <dbReference type="Proteomes" id="UP000441208"/>
    </source>
</evidence>
<evidence type="ECO:0000313" key="12">
    <source>
        <dbReference type="Proteomes" id="UP000440367"/>
    </source>
</evidence>
<dbReference type="EMBL" id="QXGA01001821">
    <property type="protein sequence ID" value="KAE9109510.1"/>
    <property type="molecule type" value="Genomic_DNA"/>
</dbReference>
<dbReference type="EMBL" id="QXGF01001876">
    <property type="protein sequence ID" value="KAE8927282.1"/>
    <property type="molecule type" value="Genomic_DNA"/>
</dbReference>
<dbReference type="Proteomes" id="UP000440367">
    <property type="component" value="Unassembled WGS sequence"/>
</dbReference>
<dbReference type="Proteomes" id="UP000433483">
    <property type="component" value="Unassembled WGS sequence"/>
</dbReference>
<evidence type="ECO:0000313" key="6">
    <source>
        <dbReference type="EMBL" id="KAE9197368.1"/>
    </source>
</evidence>
<evidence type="ECO:0000313" key="16">
    <source>
        <dbReference type="Proteomes" id="UP000486351"/>
    </source>
</evidence>
<dbReference type="Proteomes" id="UP000440732">
    <property type="component" value="Unassembled WGS sequence"/>
</dbReference>
<evidence type="ECO:0000313" key="1">
    <source>
        <dbReference type="EMBL" id="KAE8927282.1"/>
    </source>
</evidence>
<protein>
    <submittedName>
        <fullName evidence="1">Uncharacterized protein</fullName>
    </submittedName>
</protein>
<dbReference type="EMBL" id="QXFY01002774">
    <property type="protein sequence ID" value="KAE9292544.1"/>
    <property type="molecule type" value="Genomic_DNA"/>
</dbReference>
<dbReference type="EMBL" id="QXGC01001823">
    <property type="protein sequence ID" value="KAE9195420.1"/>
    <property type="molecule type" value="Genomic_DNA"/>
</dbReference>
<evidence type="ECO:0000313" key="5">
    <source>
        <dbReference type="EMBL" id="KAE9195420.1"/>
    </source>
</evidence>
<dbReference type="EMBL" id="QXFZ01001853">
    <property type="protein sequence ID" value="KAE9084024.1"/>
    <property type="molecule type" value="Genomic_DNA"/>
</dbReference>